<dbReference type="KEGG" id="aswu:HUW51_12405"/>
<dbReference type="Proteomes" id="UP000515237">
    <property type="component" value="Chromosome"/>
</dbReference>
<evidence type="ECO:0000313" key="2">
    <source>
        <dbReference type="Proteomes" id="UP000515237"/>
    </source>
</evidence>
<name>A0A7G7G8J9_9BACT</name>
<reference evidence="1 2" key="1">
    <citation type="journal article" date="2018" name="Int. J. Syst. Evol. Microbiol.">
        <title>Adhaeribacter swui sp. nov., isolated from wet mud.</title>
        <authorList>
            <person name="Kim D.U."/>
            <person name="Kim K.W."/>
            <person name="Kang M.S."/>
            <person name="Kim J.Y."/>
            <person name="Jang J.H."/>
            <person name="Kim M.K."/>
        </authorList>
    </citation>
    <scope>NUCLEOTIDE SEQUENCE [LARGE SCALE GENOMIC DNA]</scope>
    <source>
        <strain evidence="1 2">KCTC 52873</strain>
    </source>
</reference>
<keyword evidence="2" id="KW-1185">Reference proteome</keyword>
<organism evidence="1 2">
    <name type="scientific">Adhaeribacter swui</name>
    <dbReference type="NCBI Taxonomy" id="2086471"/>
    <lineage>
        <taxon>Bacteria</taxon>
        <taxon>Pseudomonadati</taxon>
        <taxon>Bacteroidota</taxon>
        <taxon>Cytophagia</taxon>
        <taxon>Cytophagales</taxon>
        <taxon>Hymenobacteraceae</taxon>
        <taxon>Adhaeribacter</taxon>
    </lineage>
</organism>
<dbReference type="RefSeq" id="WP_185274333.1">
    <property type="nucleotide sequence ID" value="NZ_CP055156.1"/>
</dbReference>
<accession>A0A7G7G8J9</accession>
<dbReference type="AlphaFoldDB" id="A0A7G7G8J9"/>
<gene>
    <name evidence="1" type="ORF">HUW51_12405</name>
</gene>
<protein>
    <submittedName>
        <fullName evidence="1">Uncharacterized protein</fullName>
    </submittedName>
</protein>
<sequence>MKNTIIILPIELTYNYRYKERFNGMVVHNKLIRTPEPRSYPYMIIPDFGNYTYSTN</sequence>
<proteinExistence type="predicted"/>
<dbReference type="EMBL" id="CP055156">
    <property type="protein sequence ID" value="QNF33483.1"/>
    <property type="molecule type" value="Genomic_DNA"/>
</dbReference>
<evidence type="ECO:0000313" key="1">
    <source>
        <dbReference type="EMBL" id="QNF33483.1"/>
    </source>
</evidence>